<evidence type="ECO:0000256" key="1">
    <source>
        <dbReference type="SAM" id="MobiDB-lite"/>
    </source>
</evidence>
<name>A0A8S5M3H4_9CAUD</name>
<accession>A0A8S5M3H4</accession>
<feature type="compositionally biased region" description="Basic and acidic residues" evidence="1">
    <location>
        <begin position="55"/>
        <end position="66"/>
    </location>
</feature>
<sequence>MVYHDGYVLCAAGDPGEDHVCQCPEGPEGWRGGSADRQRPAGAGADRIRRHGGRGVREKRVCDGPKRSPRPAVRRGRRPKKGTDGVHPSLFFQRGREPMRPTGKMAAAAAVALAQSYHSYQEMDCQALIEQAVRNVGGQMDYRGSNDMARSAAWLGTLENARAEGKLVPGALLFIHEDDESGLPAQYQGDGLGDFSHVGLYVGEISPTYSPTWLKSPSPSP</sequence>
<dbReference type="Gene3D" id="3.90.1720.10">
    <property type="entry name" value="endopeptidase domain like (from Nostoc punctiforme)"/>
    <property type="match status" value="1"/>
</dbReference>
<feature type="compositionally biased region" description="Basic residues" evidence="1">
    <location>
        <begin position="67"/>
        <end position="80"/>
    </location>
</feature>
<protein>
    <recommendedName>
        <fullName evidence="3">NlpC/P60 domain-containing protein</fullName>
    </recommendedName>
</protein>
<evidence type="ECO:0000313" key="2">
    <source>
        <dbReference type="EMBL" id="DAD76696.1"/>
    </source>
</evidence>
<evidence type="ECO:0008006" key="3">
    <source>
        <dbReference type="Google" id="ProtNLM"/>
    </source>
</evidence>
<feature type="region of interest" description="Disordered" evidence="1">
    <location>
        <begin position="27"/>
        <end position="97"/>
    </location>
</feature>
<reference evidence="2" key="1">
    <citation type="journal article" date="2021" name="Proc. Natl. Acad. Sci. U.S.A.">
        <title>A Catalog of Tens of Thousands of Viruses from Human Metagenomes Reveals Hidden Associations with Chronic Diseases.</title>
        <authorList>
            <person name="Tisza M.J."/>
            <person name="Buck C.B."/>
        </authorList>
    </citation>
    <scope>NUCLEOTIDE SEQUENCE</scope>
    <source>
        <strain evidence="2">CtQJR51</strain>
    </source>
</reference>
<dbReference type="EMBL" id="BK014807">
    <property type="protein sequence ID" value="DAD76696.1"/>
    <property type="molecule type" value="Genomic_DNA"/>
</dbReference>
<proteinExistence type="predicted"/>
<organism evidence="2">
    <name type="scientific">Siphoviridae sp. ctQJR51</name>
    <dbReference type="NCBI Taxonomy" id="2826327"/>
    <lineage>
        <taxon>Viruses</taxon>
        <taxon>Duplodnaviria</taxon>
        <taxon>Heunggongvirae</taxon>
        <taxon>Uroviricota</taxon>
        <taxon>Caudoviricetes</taxon>
    </lineage>
</organism>